<evidence type="ECO:0000313" key="3">
    <source>
        <dbReference type="Proteomes" id="UP000005019"/>
    </source>
</evidence>
<keyword evidence="1" id="KW-0812">Transmembrane</keyword>
<dbReference type="PANTHER" id="PTHR35813:SF1">
    <property type="entry name" value="INNER MEMBRANE PROTEIN YBAN"/>
    <property type="match status" value="1"/>
</dbReference>
<sequence length="155" mass="17183">MSPAPCAAGTMRTSHYAPSVLIHWTRQMLWRLLAALSVLLGVIGAFLPVLPTVPFLLLAAWAAGRGWPELEAKLLAHPKYGPMIIHWREQGAVPRRAKWLASIMMCCSAVMLWFSPVPPWVRGSVWFTLIVVATWLWRRPEPAPPPDQGNQASAG</sequence>
<protein>
    <recommendedName>
        <fullName evidence="4">Inner membrane protein</fullName>
    </recommendedName>
</protein>
<dbReference type="AlphaFoldDB" id="F5RDY9"/>
<keyword evidence="1" id="KW-0472">Membrane</keyword>
<organism evidence="2 3">
    <name type="scientific">Methyloversatilis universalis (strain ATCC BAA-1314 / DSM 25237 / JCM 13912 / CCUG 52030 / FAM5)</name>
    <dbReference type="NCBI Taxonomy" id="1000565"/>
    <lineage>
        <taxon>Bacteria</taxon>
        <taxon>Pseudomonadati</taxon>
        <taxon>Pseudomonadota</taxon>
        <taxon>Betaproteobacteria</taxon>
        <taxon>Nitrosomonadales</taxon>
        <taxon>Sterolibacteriaceae</taxon>
        <taxon>Methyloversatilis</taxon>
    </lineage>
</organism>
<dbReference type="Pfam" id="PF04304">
    <property type="entry name" value="DUF454"/>
    <property type="match status" value="1"/>
</dbReference>
<dbReference type="InterPro" id="IPR007401">
    <property type="entry name" value="DUF454"/>
</dbReference>
<keyword evidence="1" id="KW-1133">Transmembrane helix</keyword>
<gene>
    <name evidence="2" type="ORF">METUNv1_02506</name>
</gene>
<name>F5RDY9_METUF</name>
<comment type="caution">
    <text evidence="2">The sequence shown here is derived from an EMBL/GenBank/DDBJ whole genome shotgun (WGS) entry which is preliminary data.</text>
</comment>
<evidence type="ECO:0000256" key="1">
    <source>
        <dbReference type="SAM" id="Phobius"/>
    </source>
</evidence>
<evidence type="ECO:0008006" key="4">
    <source>
        <dbReference type="Google" id="ProtNLM"/>
    </source>
</evidence>
<keyword evidence="3" id="KW-1185">Reference proteome</keyword>
<dbReference type="eggNOG" id="COG2832">
    <property type="taxonomic scope" value="Bacteria"/>
</dbReference>
<dbReference type="STRING" id="1000565.METUNv1_02506"/>
<accession>F5RDY9</accession>
<dbReference type="Proteomes" id="UP000005019">
    <property type="component" value="Unassembled WGS sequence"/>
</dbReference>
<evidence type="ECO:0000313" key="2">
    <source>
        <dbReference type="EMBL" id="EGK71120.1"/>
    </source>
</evidence>
<dbReference type="EMBL" id="AFHG01000052">
    <property type="protein sequence ID" value="EGK71120.1"/>
    <property type="molecule type" value="Genomic_DNA"/>
</dbReference>
<dbReference type="GO" id="GO:0005886">
    <property type="term" value="C:plasma membrane"/>
    <property type="evidence" value="ECO:0007669"/>
    <property type="project" value="TreeGrafter"/>
</dbReference>
<feature type="transmembrane region" description="Helical" evidence="1">
    <location>
        <begin position="29"/>
        <end position="49"/>
    </location>
</feature>
<dbReference type="PANTHER" id="PTHR35813">
    <property type="entry name" value="INNER MEMBRANE PROTEIN YBAN"/>
    <property type="match status" value="1"/>
</dbReference>
<proteinExistence type="predicted"/>
<reference evidence="2 3" key="1">
    <citation type="journal article" date="2011" name="J. Bacteriol.">
        <title>Genome sequence of Methyloversatilis universalis FAM5T, a methylotrophic representative of the order Rhodocyclales.</title>
        <authorList>
            <person name="Kittichotirat W."/>
            <person name="Good N.M."/>
            <person name="Hall R."/>
            <person name="Bringel F."/>
            <person name="Lajus A."/>
            <person name="Medigue C."/>
            <person name="Smalley N.E."/>
            <person name="Beck D."/>
            <person name="Bumgarner R."/>
            <person name="Vuilleumier S."/>
            <person name="Kalyuzhnaya M.G."/>
        </authorList>
    </citation>
    <scope>NUCLEOTIDE SEQUENCE [LARGE SCALE GENOMIC DNA]</scope>
    <source>
        <strain evidence="3">ATCC BAA-1314 / JCM 13912 / FAM5</strain>
    </source>
</reference>